<evidence type="ECO:0000313" key="4">
    <source>
        <dbReference type="EMBL" id="EJK70343.1"/>
    </source>
</evidence>
<dbReference type="Gene3D" id="2.130.10.30">
    <property type="entry name" value="Regulator of chromosome condensation 1/beta-lactamase-inhibitor protein II"/>
    <property type="match status" value="3"/>
</dbReference>
<feature type="compositionally biased region" description="Polar residues" evidence="3">
    <location>
        <begin position="71"/>
        <end position="81"/>
    </location>
</feature>
<feature type="compositionally biased region" description="Low complexity" evidence="3">
    <location>
        <begin position="373"/>
        <end position="384"/>
    </location>
</feature>
<dbReference type="eggNOG" id="KOG1426">
    <property type="taxonomic scope" value="Eukaryota"/>
</dbReference>
<evidence type="ECO:0000256" key="2">
    <source>
        <dbReference type="PROSITE-ProRule" id="PRU00235"/>
    </source>
</evidence>
<evidence type="ECO:0000313" key="5">
    <source>
        <dbReference type="Proteomes" id="UP000266841"/>
    </source>
</evidence>
<evidence type="ECO:0000256" key="1">
    <source>
        <dbReference type="ARBA" id="ARBA00022737"/>
    </source>
</evidence>
<keyword evidence="5" id="KW-1185">Reference proteome</keyword>
<dbReference type="PROSITE" id="PS50012">
    <property type="entry name" value="RCC1_3"/>
    <property type="match status" value="4"/>
</dbReference>
<name>K0SVB9_THAOC</name>
<feature type="region of interest" description="Disordered" evidence="3">
    <location>
        <begin position="415"/>
        <end position="478"/>
    </location>
</feature>
<feature type="repeat" description="RCC1" evidence="2">
    <location>
        <begin position="1314"/>
        <end position="1365"/>
    </location>
</feature>
<keyword evidence="1" id="KW-0677">Repeat</keyword>
<gene>
    <name evidence="4" type="ORF">THAOC_08305</name>
</gene>
<proteinExistence type="predicted"/>
<evidence type="ECO:0000256" key="3">
    <source>
        <dbReference type="SAM" id="MobiDB-lite"/>
    </source>
</evidence>
<dbReference type="InterPro" id="IPR051210">
    <property type="entry name" value="Ub_ligase/GEF_domain"/>
</dbReference>
<dbReference type="Proteomes" id="UP000266841">
    <property type="component" value="Unassembled WGS sequence"/>
</dbReference>
<organism evidence="4 5">
    <name type="scientific">Thalassiosira oceanica</name>
    <name type="common">Marine diatom</name>
    <dbReference type="NCBI Taxonomy" id="159749"/>
    <lineage>
        <taxon>Eukaryota</taxon>
        <taxon>Sar</taxon>
        <taxon>Stramenopiles</taxon>
        <taxon>Ochrophyta</taxon>
        <taxon>Bacillariophyta</taxon>
        <taxon>Coscinodiscophyceae</taxon>
        <taxon>Thalassiosirophycidae</taxon>
        <taxon>Thalassiosirales</taxon>
        <taxon>Thalassiosiraceae</taxon>
        <taxon>Thalassiosira</taxon>
    </lineage>
</organism>
<dbReference type="OrthoDB" id="8068875at2759"/>
<sequence length="1385" mass="148419">MNPTGPLRSTKHDIRAFWATRSACGVPLGSPPDNPRPLPCATVHDADSTVVFSRFLSRDSSNAYTPPARPSGSSAATTTDSVEAPETETDATTTKGAEKHAAHRAEKKRLKQEARDEKIRERNGAKSAGAALEANLTLEEDHGHNPLPQNNPTLETRDPTPRPTPQPTPQPMPQPTRRPTSNPSQAPNPVISVPVINPDFIDSYAGQRAHISVLDNDIPATGTTLHVQTIAKGTEYPTSYPTFFPTEHPTLQPTMMPTPNPNNGKLDSLSPTLSPTESPTLSPMESPTLSLSPTESPTLSPTESPTLSPTYFPSYYPTYYPTLYSQAMNYGDENGQMHNEEVAAPVGEGVSKKKRKKKALRKQVLEEAINADSAADATTAASAAKTGDRALGKKLERKNAEHRALSEDLNWKGSLRRSLGRNNGRRTSRIREEGEHITPETAISTEPLIAETREKEGFESEMGGRCAPTGNRQRVAYDPPPRTLLARILAPMWPKTPMEINVVPNPTTSIPSISPTVSPSMDTNAPTNTPPSGTIYFTSFENDVTFPEDYEQWGAFAGFPSNTAMDGHDVLQPGLWSRGKDDPRSGLFSLESPDLYDGNTDLSPAFSSVTFSTKADYPKGNFEFYVNANIEVLWDSLAYYVDGEMIREIVNTDDQYTPVIVPLSGGAHEIEIRYTFNPQGLDEESLPAPSTSGRPVEPITPVPSYIPTTTQPITPSPTPPTPPPMTTYSPTTMVPSYTPTITFMPTIQGEDIYFMGDSAAVGFEAGDINSPTILAEGVITSISAGSYYSLPVIQGFVSFSGGFIPDINSYKGHLGLERENVVEGNNTLVQVNNDRGNLLLVDKSYAGVEHGEGSGIIHSMFLDLDGNAWATGANDYGQLCLGDQVDRFEPHKVTLSEKVVDIAIGAQHTLLLTESGKVFACGGNPHGQLGLGEDVGQTNDPVQITGLNPVESISAGKEHSLMKTSDALYVFGSNEFGQLCTDEALGGNIYTPHPLPKDEDMVNTFTAISQSTFVLHNSGVVDACGRNDHGQLGDGTNIDSSYSSNIGASIPGMENNVVLVGKGPSSHSGFFYTDRGYMYATGLNADGQLGLGDFEDRNVPTRIDAFRQSDDVIEIGTAVSHTLSLGEHVTGTFSPTTTPLTMMPSPTVASKAPTGSPVEPITSSPTPPTPPPMTTYSPTTMVPSYTPTITFMPTIQGEDIYFMGDSAAVGFEAGDINSPTILAEGVITSISAGSYYSLPVIQGFVSFSGGFIPDINSYKGHLGLERENVVEGNNTLVQVNNDRGNLLLVDKSYAGVEHGEGSGIIHSMFLDLDGNAWATGANDYGQLCLGDQVDRFEPHKVTLSGLEKVVDIAIGAQHTLLLTESGRVFACGGNPHGQLGLGEDV</sequence>
<dbReference type="PANTHER" id="PTHR22870">
    <property type="entry name" value="REGULATOR OF CHROMOSOME CONDENSATION"/>
    <property type="match status" value="1"/>
</dbReference>
<dbReference type="EMBL" id="AGNL01008673">
    <property type="protein sequence ID" value="EJK70343.1"/>
    <property type="molecule type" value="Genomic_DNA"/>
</dbReference>
<dbReference type="PRINTS" id="PR00633">
    <property type="entry name" value="RCCNDNSATION"/>
</dbReference>
<feature type="compositionally biased region" description="Basic residues" evidence="3">
    <location>
        <begin position="415"/>
        <end position="428"/>
    </location>
</feature>
<protein>
    <submittedName>
        <fullName evidence="4">Uncharacterized protein</fullName>
    </submittedName>
</protein>
<dbReference type="InterPro" id="IPR009091">
    <property type="entry name" value="RCC1/BLIP-II"/>
</dbReference>
<feature type="non-terminal residue" evidence="4">
    <location>
        <position position="1385"/>
    </location>
</feature>
<dbReference type="SUPFAM" id="SSF50985">
    <property type="entry name" value="RCC1/BLIP-II"/>
    <property type="match status" value="2"/>
</dbReference>
<feature type="repeat" description="RCC1" evidence="2">
    <location>
        <begin position="916"/>
        <end position="966"/>
    </location>
</feature>
<feature type="compositionally biased region" description="Basic and acidic residues" evidence="3">
    <location>
        <begin position="386"/>
        <end position="402"/>
    </location>
</feature>
<dbReference type="PANTHER" id="PTHR22870:SF408">
    <property type="entry name" value="OS09G0560450 PROTEIN"/>
    <property type="match status" value="1"/>
</dbReference>
<feature type="compositionally biased region" description="Basic and acidic residues" evidence="3">
    <location>
        <begin position="429"/>
        <end position="438"/>
    </location>
</feature>
<dbReference type="InterPro" id="IPR000408">
    <property type="entry name" value="Reg_chr_condens"/>
</dbReference>
<accession>K0SVB9</accession>
<feature type="region of interest" description="Disordered" evidence="3">
    <location>
        <begin position="60"/>
        <end position="192"/>
    </location>
</feature>
<feature type="compositionally biased region" description="Basic and acidic residues" evidence="3">
    <location>
        <begin position="111"/>
        <end position="124"/>
    </location>
</feature>
<feature type="region of interest" description="Disordered" evidence="3">
    <location>
        <begin position="257"/>
        <end position="311"/>
    </location>
</feature>
<dbReference type="Pfam" id="PF00415">
    <property type="entry name" value="RCC1"/>
    <property type="match status" value="4"/>
</dbReference>
<reference evidence="4 5" key="1">
    <citation type="journal article" date="2012" name="Genome Biol.">
        <title>Genome and low-iron response of an oceanic diatom adapted to chronic iron limitation.</title>
        <authorList>
            <person name="Lommer M."/>
            <person name="Specht M."/>
            <person name="Roy A.S."/>
            <person name="Kraemer L."/>
            <person name="Andreson R."/>
            <person name="Gutowska M.A."/>
            <person name="Wolf J."/>
            <person name="Bergner S.V."/>
            <person name="Schilhabel M.B."/>
            <person name="Klostermeier U.C."/>
            <person name="Beiko R.G."/>
            <person name="Rosenstiel P."/>
            <person name="Hippler M."/>
            <person name="Laroche J."/>
        </authorList>
    </citation>
    <scope>NUCLEOTIDE SEQUENCE [LARGE SCALE GENOMIC DNA]</scope>
    <source>
        <strain evidence="4 5">CCMP1005</strain>
    </source>
</reference>
<feature type="region of interest" description="Disordered" evidence="3">
    <location>
        <begin position="1146"/>
        <end position="1171"/>
    </location>
</feature>
<feature type="compositionally biased region" description="Pro residues" evidence="3">
    <location>
        <begin position="161"/>
        <end position="176"/>
    </location>
</feature>
<comment type="caution">
    <text evidence="4">The sequence shown here is derived from an EMBL/GenBank/DDBJ whole genome shotgun (WGS) entry which is preliminary data.</text>
</comment>
<feature type="region of interest" description="Disordered" evidence="3">
    <location>
        <begin position="373"/>
        <end position="402"/>
    </location>
</feature>
<feature type="repeat" description="RCC1" evidence="2">
    <location>
        <begin position="866"/>
        <end position="915"/>
    </location>
</feature>
<feature type="region of interest" description="Disordered" evidence="3">
    <location>
        <begin position="679"/>
        <end position="699"/>
    </location>
</feature>
<feature type="repeat" description="RCC1" evidence="2">
    <location>
        <begin position="1076"/>
        <end position="1128"/>
    </location>
</feature>